<proteinExistence type="predicted"/>
<dbReference type="RefSeq" id="WP_236343847.1">
    <property type="nucleotide sequence ID" value="NZ_CAKMMF010000020.1"/>
</dbReference>
<reference evidence="1" key="1">
    <citation type="submission" date="2022-01" db="EMBL/GenBank/DDBJ databases">
        <authorList>
            <person name="Criscuolo A."/>
        </authorList>
    </citation>
    <scope>NUCLEOTIDE SEQUENCE</scope>
    <source>
        <strain evidence="1">CIP111893</strain>
    </source>
</reference>
<evidence type="ECO:0000313" key="1">
    <source>
        <dbReference type="EMBL" id="CAH1212197.1"/>
    </source>
</evidence>
<comment type="caution">
    <text evidence="1">The sequence shown here is derived from an EMBL/GenBank/DDBJ whole genome shotgun (WGS) entry which is preliminary data.</text>
</comment>
<accession>A0ABM9CI46</accession>
<name>A0ABM9CI46_9BACL</name>
<evidence type="ECO:0000313" key="2">
    <source>
        <dbReference type="Proteomes" id="UP000838686"/>
    </source>
</evidence>
<dbReference type="Proteomes" id="UP000838686">
    <property type="component" value="Unassembled WGS sequence"/>
</dbReference>
<keyword evidence="2" id="KW-1185">Reference proteome</keyword>
<protein>
    <recommendedName>
        <fullName evidence="3">Homeodomain-like domain-containing protein</fullName>
    </recommendedName>
</protein>
<sequence length="80" mass="9111">MITGPKKRPLNLTDKQRDVLASLVRRRLTPQQVAKRARVILESEQGISNLQISKRIPFDRPQVGVWPRTLNRPKRASGGD</sequence>
<gene>
    <name evidence="1" type="ORF">PAECIP111893_03498</name>
</gene>
<dbReference type="EMBL" id="CAKMMF010000020">
    <property type="protein sequence ID" value="CAH1212197.1"/>
    <property type="molecule type" value="Genomic_DNA"/>
</dbReference>
<organism evidence="1 2">
    <name type="scientific">Paenibacillus plantiphilus</name>
    <dbReference type="NCBI Taxonomy" id="2905650"/>
    <lineage>
        <taxon>Bacteria</taxon>
        <taxon>Bacillati</taxon>
        <taxon>Bacillota</taxon>
        <taxon>Bacilli</taxon>
        <taxon>Bacillales</taxon>
        <taxon>Paenibacillaceae</taxon>
        <taxon>Paenibacillus</taxon>
    </lineage>
</organism>
<evidence type="ECO:0008006" key="3">
    <source>
        <dbReference type="Google" id="ProtNLM"/>
    </source>
</evidence>